<dbReference type="EMBL" id="QKLU01000001">
    <property type="protein sequence ID" value="PYF77286.1"/>
    <property type="molecule type" value="Genomic_DNA"/>
</dbReference>
<organism evidence="2 3">
    <name type="scientific">Pedobacter nutrimenti</name>
    <dbReference type="NCBI Taxonomy" id="1241337"/>
    <lineage>
        <taxon>Bacteria</taxon>
        <taxon>Pseudomonadati</taxon>
        <taxon>Bacteroidota</taxon>
        <taxon>Sphingobacteriia</taxon>
        <taxon>Sphingobacteriales</taxon>
        <taxon>Sphingobacteriaceae</taxon>
        <taxon>Pedobacter</taxon>
    </lineage>
</organism>
<evidence type="ECO:0000313" key="3">
    <source>
        <dbReference type="Proteomes" id="UP000248198"/>
    </source>
</evidence>
<comment type="caution">
    <text evidence="2">The sequence shown here is derived from an EMBL/GenBank/DDBJ whole genome shotgun (WGS) entry which is preliminary data.</text>
</comment>
<dbReference type="InterPro" id="IPR018391">
    <property type="entry name" value="PQQ_b-propeller_rpt"/>
</dbReference>
<sequence>MRKALIFSLCFITGVQLLKAKDTDPQIGEVPRIGKTFWTFKTGAKLYASPVLFGARIYVGAEDGHLYALNKNTGREIWRFKAGASVSMQPAICGQMLYASSKDGRIYALNCKTGKLKWIFKTGKQKQVGAFGLWGMKPLDQYMEDPYDFLISAPVIKRDGNKEVLYVGSGDGYVYAIDAGCGELKWKFKTNGIIRSTPAVDEHKVYIGSWDSYIYALDRKNGTLIWKYKTGEDPGTHLMEGFQAEAVIGKGKLYLGSRDGFFYALNTDKGTLDWKYDAKGSWIISRAAVADSTVYLTTSDSYLFVALNAKTGKENYRIKTSGYNFSSVVLNGNYAFFGDYSGQLYQTDLRKGKIFACFETQSRRMAKHEVFSPQARLSFRHSAKGRDLALYQTTLEVMKEFDRVGPIVSAPLVRKEVLYFCSTEGLLYALARRKY</sequence>
<keyword evidence="3" id="KW-1185">Reference proteome</keyword>
<dbReference type="PANTHER" id="PTHR34512:SF30">
    <property type="entry name" value="OUTER MEMBRANE PROTEIN ASSEMBLY FACTOR BAMB"/>
    <property type="match status" value="1"/>
</dbReference>
<dbReference type="AlphaFoldDB" id="A0A318ULF8"/>
<feature type="domain" description="Pyrrolo-quinoline quinone repeat" evidence="1">
    <location>
        <begin position="162"/>
        <end position="276"/>
    </location>
</feature>
<dbReference type="PANTHER" id="PTHR34512">
    <property type="entry name" value="CELL SURFACE PROTEIN"/>
    <property type="match status" value="1"/>
</dbReference>
<dbReference type="RefSeq" id="WP_110827345.1">
    <property type="nucleotide sequence ID" value="NZ_QKLU01000001.1"/>
</dbReference>
<dbReference type="OrthoDB" id="7012117at2"/>
<dbReference type="InterPro" id="IPR002372">
    <property type="entry name" value="PQQ_rpt_dom"/>
</dbReference>
<feature type="domain" description="Pyrrolo-quinoline quinone repeat" evidence="1">
    <location>
        <begin position="33"/>
        <end position="126"/>
    </location>
</feature>
<dbReference type="SUPFAM" id="SSF50998">
    <property type="entry name" value="Quinoprotein alcohol dehydrogenase-like"/>
    <property type="match status" value="1"/>
</dbReference>
<evidence type="ECO:0000259" key="1">
    <source>
        <dbReference type="Pfam" id="PF13360"/>
    </source>
</evidence>
<accession>A0A318ULF8</accession>
<dbReference type="InterPro" id="IPR011047">
    <property type="entry name" value="Quinoprotein_ADH-like_sf"/>
</dbReference>
<evidence type="ECO:0000313" key="2">
    <source>
        <dbReference type="EMBL" id="PYF77286.1"/>
    </source>
</evidence>
<dbReference type="Pfam" id="PF13360">
    <property type="entry name" value="PQQ_2"/>
    <property type="match status" value="2"/>
</dbReference>
<reference evidence="2 3" key="1">
    <citation type="submission" date="2018-06" db="EMBL/GenBank/DDBJ databases">
        <title>Genomic Encyclopedia of Archaeal and Bacterial Type Strains, Phase II (KMG-II): from individual species to whole genera.</title>
        <authorList>
            <person name="Goeker M."/>
        </authorList>
    </citation>
    <scope>NUCLEOTIDE SEQUENCE [LARGE SCALE GENOMIC DNA]</scope>
    <source>
        <strain evidence="2 3">DSM 27372</strain>
    </source>
</reference>
<protein>
    <submittedName>
        <fullName evidence="2">Outer membrane protein assembly factor BamB</fullName>
    </submittedName>
</protein>
<name>A0A318ULF8_9SPHI</name>
<proteinExistence type="predicted"/>
<dbReference type="Gene3D" id="2.130.10.10">
    <property type="entry name" value="YVTN repeat-like/Quinoprotein amine dehydrogenase"/>
    <property type="match status" value="2"/>
</dbReference>
<dbReference type="SMART" id="SM00564">
    <property type="entry name" value="PQQ"/>
    <property type="match status" value="7"/>
</dbReference>
<dbReference type="Proteomes" id="UP000248198">
    <property type="component" value="Unassembled WGS sequence"/>
</dbReference>
<gene>
    <name evidence="2" type="ORF">B0O44_101767</name>
</gene>
<dbReference type="InterPro" id="IPR015943">
    <property type="entry name" value="WD40/YVTN_repeat-like_dom_sf"/>
</dbReference>